<keyword evidence="3" id="KW-1185">Reference proteome</keyword>
<dbReference type="InterPro" id="IPR018713">
    <property type="entry name" value="MPAB/Lcp_cat_dom"/>
</dbReference>
<sequence>MRMPATIHPPQSVTWRVHIDRAMWVGGVRGLMLQALHPVAMWGVWQNSNFQEDPFGRLQRTSDFVGLGTFGGREEVDEAAARVRGIHRSLRILNRDTGRKERLDQPELLLWVHCAEVYSYLQVVRRAGLPVTDAMADRYLDEQRGSATLVGLHAEDVPGSVAEMERYMAEMRPRLRVTEEAAATVRFLMWPTMPENLKFLAPGKPGWFPFGALCYYTLPDWARHMYGVLPEVPQPAVTAALRSFRTAMSTIPERLHDHAFAKPTRDMLARARQRLTAEGYDLSHGLNGLRDPRRWPCHSGGTTPQTPWAGAKRLLHSASAPLRADQ</sequence>
<evidence type="ECO:0000259" key="1">
    <source>
        <dbReference type="Pfam" id="PF09995"/>
    </source>
</evidence>
<protein>
    <submittedName>
        <fullName evidence="2">Oxygenase MpaB family protein</fullName>
    </submittedName>
</protein>
<comment type="caution">
    <text evidence="2">The sequence shown here is derived from an EMBL/GenBank/DDBJ whole genome shotgun (WGS) entry which is preliminary data.</text>
</comment>
<gene>
    <name evidence="2" type="ORF">GCM10010191_34250</name>
</gene>
<reference evidence="2 3" key="1">
    <citation type="journal article" date="2019" name="Int. J. Syst. Evol. Microbiol.">
        <title>The Global Catalogue of Microorganisms (GCM) 10K type strain sequencing project: providing services to taxonomists for standard genome sequencing and annotation.</title>
        <authorList>
            <consortium name="The Broad Institute Genomics Platform"/>
            <consortium name="The Broad Institute Genome Sequencing Center for Infectious Disease"/>
            <person name="Wu L."/>
            <person name="Ma J."/>
        </authorList>
    </citation>
    <scope>NUCLEOTIDE SEQUENCE [LARGE SCALE GENOMIC DNA]</scope>
    <source>
        <strain evidence="2 3">JCM 3325</strain>
    </source>
</reference>
<dbReference type="Pfam" id="PF09995">
    <property type="entry name" value="MPAB_Lcp_cat"/>
    <property type="match status" value="1"/>
</dbReference>
<feature type="domain" description="ER-bound oxygenase mpaB/mpaB'/Rubber oxygenase catalytic" evidence="1">
    <location>
        <begin position="15"/>
        <end position="248"/>
    </location>
</feature>
<dbReference type="PANTHER" id="PTHR36151">
    <property type="entry name" value="BLR2777 PROTEIN"/>
    <property type="match status" value="1"/>
</dbReference>
<dbReference type="EMBL" id="BAAARW010000012">
    <property type="protein sequence ID" value="GAA2420169.1"/>
    <property type="molecule type" value="Genomic_DNA"/>
</dbReference>
<organism evidence="2 3">
    <name type="scientific">Actinomadura vinacea</name>
    <dbReference type="NCBI Taxonomy" id="115336"/>
    <lineage>
        <taxon>Bacteria</taxon>
        <taxon>Bacillati</taxon>
        <taxon>Actinomycetota</taxon>
        <taxon>Actinomycetes</taxon>
        <taxon>Streptosporangiales</taxon>
        <taxon>Thermomonosporaceae</taxon>
        <taxon>Actinomadura</taxon>
    </lineage>
</organism>
<proteinExistence type="predicted"/>
<dbReference type="PANTHER" id="PTHR36151:SF3">
    <property type="entry name" value="ER-BOUND OXYGENASE MPAB_MPAB'_RUBBER OXYGENASE CATALYTIC DOMAIN-CONTAINING PROTEIN"/>
    <property type="match status" value="1"/>
</dbReference>
<evidence type="ECO:0000313" key="3">
    <source>
        <dbReference type="Proteomes" id="UP001501231"/>
    </source>
</evidence>
<dbReference type="Proteomes" id="UP001501231">
    <property type="component" value="Unassembled WGS sequence"/>
</dbReference>
<accession>A0ABN3J1P2</accession>
<evidence type="ECO:0000313" key="2">
    <source>
        <dbReference type="EMBL" id="GAA2420169.1"/>
    </source>
</evidence>
<name>A0ABN3J1P2_9ACTN</name>